<evidence type="ECO:0000313" key="4">
    <source>
        <dbReference type="EMBL" id="KAB6146718.1"/>
    </source>
</evidence>
<evidence type="ECO:0000256" key="2">
    <source>
        <dbReference type="SAM" id="SignalP"/>
    </source>
</evidence>
<comment type="caution">
    <text evidence="4">The sequence shown here is derived from an EMBL/GenBank/DDBJ whole genome shotgun (WGS) entry which is preliminary data.</text>
</comment>
<keyword evidence="2" id="KW-0732">Signal</keyword>
<protein>
    <submittedName>
        <fullName evidence="4">Family 16 glycosylhydrolase</fullName>
    </submittedName>
</protein>
<dbReference type="Pfam" id="PF00722">
    <property type="entry name" value="Glyco_hydro_16"/>
    <property type="match status" value="1"/>
</dbReference>
<feature type="domain" description="GH16" evidence="3">
    <location>
        <begin position="33"/>
        <end position="326"/>
    </location>
</feature>
<reference evidence="4 6" key="1">
    <citation type="journal article" date="2019" name="Nat. Med.">
        <title>A library of human gut bacterial isolates paired with longitudinal multiomics data enables mechanistic microbiome research.</title>
        <authorList>
            <person name="Poyet M."/>
            <person name="Groussin M."/>
            <person name="Gibbons S.M."/>
            <person name="Avila-Pacheco J."/>
            <person name="Jiang X."/>
            <person name="Kearney S.M."/>
            <person name="Perrotta A.R."/>
            <person name="Berdy B."/>
            <person name="Zhao S."/>
            <person name="Lieberman T.D."/>
            <person name="Swanson P.K."/>
            <person name="Smith M."/>
            <person name="Roesemann S."/>
            <person name="Alexander J.E."/>
            <person name="Rich S.A."/>
            <person name="Livny J."/>
            <person name="Vlamakis H."/>
            <person name="Clish C."/>
            <person name="Bullock K."/>
            <person name="Deik A."/>
            <person name="Scott J."/>
            <person name="Pierce K.A."/>
            <person name="Xavier R.J."/>
            <person name="Alm E.J."/>
        </authorList>
    </citation>
    <scope>NUCLEOTIDE SEQUENCE [LARGE SCALE GENOMIC DNA]</scope>
    <source>
        <strain evidence="4 6">BIOML-A58</strain>
    </source>
</reference>
<evidence type="ECO:0000313" key="5">
    <source>
        <dbReference type="EMBL" id="MCA4703626.1"/>
    </source>
</evidence>
<dbReference type="AlphaFoldDB" id="A0A7J5PUT8"/>
<accession>A0A7J5PUT8</accession>
<dbReference type="SUPFAM" id="SSF49899">
    <property type="entry name" value="Concanavalin A-like lectins/glucanases"/>
    <property type="match status" value="1"/>
</dbReference>
<comment type="similarity">
    <text evidence="1">Belongs to the glycosyl hydrolase 16 family.</text>
</comment>
<dbReference type="EMBL" id="JAIWYE010000017">
    <property type="protein sequence ID" value="MCA4703626.1"/>
    <property type="molecule type" value="Genomic_DNA"/>
</dbReference>
<dbReference type="PROSITE" id="PS51762">
    <property type="entry name" value="GH16_2"/>
    <property type="match status" value="1"/>
</dbReference>
<dbReference type="Gene3D" id="2.60.120.200">
    <property type="match status" value="1"/>
</dbReference>
<evidence type="ECO:0000259" key="3">
    <source>
        <dbReference type="PROSITE" id="PS51762"/>
    </source>
</evidence>
<dbReference type="Proteomes" id="UP001198461">
    <property type="component" value="Unassembled WGS sequence"/>
</dbReference>
<organism evidence="4 6">
    <name type="scientific">Bacteroides xylanisolvens</name>
    <dbReference type="NCBI Taxonomy" id="371601"/>
    <lineage>
        <taxon>Bacteria</taxon>
        <taxon>Pseudomonadati</taxon>
        <taxon>Bacteroidota</taxon>
        <taxon>Bacteroidia</taxon>
        <taxon>Bacteroidales</taxon>
        <taxon>Bacteroidaceae</taxon>
        <taxon>Bacteroides</taxon>
    </lineage>
</organism>
<feature type="chain" id="PRO_5042752623" evidence="2">
    <location>
        <begin position="21"/>
        <end position="442"/>
    </location>
</feature>
<dbReference type="InterPro" id="IPR013320">
    <property type="entry name" value="ConA-like_dom_sf"/>
</dbReference>
<reference evidence="5" key="2">
    <citation type="submission" date="2023-08" db="EMBL/GenBank/DDBJ databases">
        <title>Mucin Metabolism Genes Underlie the Key Renovations of Bacteroides xylanisolvens Genomes in Captive Great Apes.</title>
        <authorList>
            <person name="Nishida A.H."/>
        </authorList>
    </citation>
    <scope>NUCLEOTIDE SEQUENCE</scope>
    <source>
        <strain evidence="5">P13.H9</strain>
    </source>
</reference>
<dbReference type="GO" id="GO:0004553">
    <property type="term" value="F:hydrolase activity, hydrolyzing O-glycosyl compounds"/>
    <property type="evidence" value="ECO:0007669"/>
    <property type="project" value="InterPro"/>
</dbReference>
<proteinExistence type="inferred from homology"/>
<dbReference type="RefSeq" id="WP_151935060.1">
    <property type="nucleotide sequence ID" value="NZ_JAIWXB010000011.1"/>
</dbReference>
<name>A0A7J5PUT8_9BACE</name>
<evidence type="ECO:0000256" key="1">
    <source>
        <dbReference type="ARBA" id="ARBA00006865"/>
    </source>
</evidence>
<evidence type="ECO:0000313" key="6">
    <source>
        <dbReference type="Proteomes" id="UP000434604"/>
    </source>
</evidence>
<gene>
    <name evidence="4" type="ORF">GA398_15080</name>
    <name evidence="5" type="ORF">LD004_08350</name>
</gene>
<dbReference type="GO" id="GO:0005975">
    <property type="term" value="P:carbohydrate metabolic process"/>
    <property type="evidence" value="ECO:0007669"/>
    <property type="project" value="InterPro"/>
</dbReference>
<dbReference type="Proteomes" id="UP000434604">
    <property type="component" value="Unassembled WGS sequence"/>
</dbReference>
<dbReference type="EMBL" id="WDED01000022">
    <property type="protein sequence ID" value="KAB6146718.1"/>
    <property type="molecule type" value="Genomic_DNA"/>
</dbReference>
<feature type="signal peptide" evidence="2">
    <location>
        <begin position="1"/>
        <end position="20"/>
    </location>
</feature>
<keyword evidence="4" id="KW-0378">Hydrolase</keyword>
<dbReference type="InterPro" id="IPR000757">
    <property type="entry name" value="Beta-glucanase-like"/>
</dbReference>
<sequence length="442" mass="49807">MKNIGLINLFLLFSLESACAENNSAILPVNYPVSSKIESIPLPPVGKRWILDEKFSDEFEGTKLDDSKWLDCHPNWIGREPGLFEPSQVSLKDGMLLLKGEKMDKEKVIHAYGQDRVFNISCAAVVSKTQEAHYGYYECRFKANKTTLSTTFWLSSRGGEGNFSTEGRQPEGAAKGKFSQELDICECIGRAGDFNGKFFSLGMNANIHYWFTPEGGSEKQDIRAKETRLLRSDGKTPSEGFNIYGCWWKDENTATFYLNNEQSNTVSFANRKTGEPFCLTEPMGLNMVVETYPQPWIALPTDEELSDPDKNTSYYDWVRSYILTDINKPDARNGNSTVFKEHLQFIEKPEILSCAENGKVRFQLAYTAGMDCEISILIYNAQNNLMAFEVFPVYSGYGNTFYSFPAQLTAGELYHAVAYIRPLGASGNENAFEGDSFAFKCR</sequence>